<reference evidence="6 7" key="1">
    <citation type="submission" date="2018-12" db="EMBL/GenBank/DDBJ databases">
        <authorList>
            <person name="Sun L."/>
            <person name="Chen Z."/>
        </authorList>
    </citation>
    <scope>NUCLEOTIDE SEQUENCE [LARGE SCALE GENOMIC DNA]</scope>
    <source>
        <strain evidence="6 7">3-5-3</strain>
    </source>
</reference>
<keyword evidence="4" id="KW-0804">Transcription</keyword>
<name>A0A3S1E161_9BACL</name>
<dbReference type="OrthoDB" id="2026446at2"/>
<dbReference type="SUPFAM" id="SSF47413">
    <property type="entry name" value="lambda repressor-like DNA-binding domains"/>
    <property type="match status" value="1"/>
</dbReference>
<dbReference type="Proteomes" id="UP000272464">
    <property type="component" value="Unassembled WGS sequence"/>
</dbReference>
<dbReference type="CDD" id="cd01392">
    <property type="entry name" value="HTH_LacI"/>
    <property type="match status" value="1"/>
</dbReference>
<dbReference type="InterPro" id="IPR028082">
    <property type="entry name" value="Peripla_BP_I"/>
</dbReference>
<dbReference type="Pfam" id="PF13377">
    <property type="entry name" value="Peripla_BP_3"/>
    <property type="match status" value="1"/>
</dbReference>
<dbReference type="InterPro" id="IPR010982">
    <property type="entry name" value="Lambda_DNA-bd_dom_sf"/>
</dbReference>
<dbReference type="SUPFAM" id="SSF53822">
    <property type="entry name" value="Periplasmic binding protein-like I"/>
    <property type="match status" value="1"/>
</dbReference>
<keyword evidence="3" id="KW-0238">DNA-binding</keyword>
<feature type="domain" description="HTH lacI-type" evidence="5">
    <location>
        <begin position="5"/>
        <end position="49"/>
    </location>
</feature>
<dbReference type="AlphaFoldDB" id="A0A3S1E161"/>
<dbReference type="Gene3D" id="1.10.260.40">
    <property type="entry name" value="lambda repressor-like DNA-binding domains"/>
    <property type="match status" value="1"/>
</dbReference>
<gene>
    <name evidence="6" type="ORF">EJP77_00715</name>
</gene>
<evidence type="ECO:0000256" key="3">
    <source>
        <dbReference type="ARBA" id="ARBA00023125"/>
    </source>
</evidence>
<keyword evidence="7" id="KW-1185">Reference proteome</keyword>
<dbReference type="EMBL" id="RZNX01000001">
    <property type="protein sequence ID" value="RUT35579.1"/>
    <property type="molecule type" value="Genomic_DNA"/>
</dbReference>
<dbReference type="Pfam" id="PF00356">
    <property type="entry name" value="LacI"/>
    <property type="match status" value="1"/>
</dbReference>
<keyword evidence="1" id="KW-0678">Repressor</keyword>
<dbReference type="GO" id="GO:0003700">
    <property type="term" value="F:DNA-binding transcription factor activity"/>
    <property type="evidence" value="ECO:0007669"/>
    <property type="project" value="TreeGrafter"/>
</dbReference>
<dbReference type="SMART" id="SM00354">
    <property type="entry name" value="HTH_LACI"/>
    <property type="match status" value="1"/>
</dbReference>
<evidence type="ECO:0000313" key="6">
    <source>
        <dbReference type="EMBL" id="RUT35579.1"/>
    </source>
</evidence>
<dbReference type="PROSITE" id="PS50932">
    <property type="entry name" value="HTH_LACI_2"/>
    <property type="match status" value="1"/>
</dbReference>
<evidence type="ECO:0000256" key="1">
    <source>
        <dbReference type="ARBA" id="ARBA00022491"/>
    </source>
</evidence>
<evidence type="ECO:0000256" key="2">
    <source>
        <dbReference type="ARBA" id="ARBA00023015"/>
    </source>
</evidence>
<dbReference type="InterPro" id="IPR046335">
    <property type="entry name" value="LacI/GalR-like_sensor"/>
</dbReference>
<keyword evidence="2" id="KW-0805">Transcription regulation</keyword>
<dbReference type="GO" id="GO:0000976">
    <property type="term" value="F:transcription cis-regulatory region binding"/>
    <property type="evidence" value="ECO:0007669"/>
    <property type="project" value="TreeGrafter"/>
</dbReference>
<comment type="caution">
    <text evidence="6">The sequence shown here is derived from an EMBL/GenBank/DDBJ whole genome shotgun (WGS) entry which is preliminary data.</text>
</comment>
<organism evidence="6 7">
    <name type="scientific">Paenibacillus zeisoli</name>
    <dbReference type="NCBI Taxonomy" id="2496267"/>
    <lineage>
        <taxon>Bacteria</taxon>
        <taxon>Bacillati</taxon>
        <taxon>Bacillota</taxon>
        <taxon>Bacilli</taxon>
        <taxon>Bacillales</taxon>
        <taxon>Paenibacillaceae</taxon>
        <taxon>Paenibacillus</taxon>
    </lineage>
</organism>
<dbReference type="RefSeq" id="WP_127197279.1">
    <property type="nucleotide sequence ID" value="NZ_RZNX01000001.1"/>
</dbReference>
<evidence type="ECO:0000313" key="7">
    <source>
        <dbReference type="Proteomes" id="UP000272464"/>
    </source>
</evidence>
<accession>A0A3S1E161</accession>
<dbReference type="Gene3D" id="3.40.50.2300">
    <property type="match status" value="2"/>
</dbReference>
<protein>
    <submittedName>
        <fullName evidence="6">LacI family transcriptional regulator</fullName>
    </submittedName>
</protein>
<dbReference type="PANTHER" id="PTHR30146">
    <property type="entry name" value="LACI-RELATED TRANSCRIPTIONAL REPRESSOR"/>
    <property type="match status" value="1"/>
</dbReference>
<proteinExistence type="predicted"/>
<evidence type="ECO:0000256" key="4">
    <source>
        <dbReference type="ARBA" id="ARBA00023163"/>
    </source>
</evidence>
<dbReference type="InterPro" id="IPR000843">
    <property type="entry name" value="HTH_LacI"/>
</dbReference>
<dbReference type="PANTHER" id="PTHR30146:SF148">
    <property type="entry name" value="HTH-TYPE TRANSCRIPTIONAL REPRESSOR PURR-RELATED"/>
    <property type="match status" value="1"/>
</dbReference>
<sequence>MAEKITIQDIADALGLSRNTVSKALNNHPQIPEQTRNKVIQKAADLKYKNYSQMKIENIALLTRSDINAISFYSETIRGIETSLSANGYNLILTLVKPEDILSGNLPVNIQQSNLDGIISVEIFDKLYMQKVLGTGIPTVFIDSLPNSLFEHHKYDVIMVENELSTYQLTKDLIDRGHQDIGFIGDANHCRSFYERWLGFTRALSQGGLSNSSQFSIQLEDTNPYLSVDWMTSQIKSLKKLPTAFVCANDDIAICVIRSLKSLGYQIPTDIEVTGFDDVPNSAIIEPALTTVHTYPYELGIRVVESLMNRIDRPDRHNETVYLDTSLVWRQSTRQPQKNNP</sequence>
<evidence type="ECO:0000259" key="5">
    <source>
        <dbReference type="PROSITE" id="PS50932"/>
    </source>
</evidence>